<dbReference type="NCBIfam" id="NF040506">
    <property type="entry name" value="PG0870_Nterm"/>
    <property type="match status" value="1"/>
</dbReference>
<dbReference type="Proteomes" id="UP000030134">
    <property type="component" value="Unassembled WGS sequence"/>
</dbReference>
<evidence type="ECO:0000313" key="4">
    <source>
        <dbReference type="Proteomes" id="UP000030134"/>
    </source>
</evidence>
<name>A0A0A2G5A0_9PORP</name>
<gene>
    <name evidence="3" type="ORF">HQ36_02200</name>
</gene>
<evidence type="ECO:0000313" key="3">
    <source>
        <dbReference type="EMBL" id="KGN98443.1"/>
    </source>
</evidence>
<dbReference type="Pfam" id="PF19898">
    <property type="entry name" value="DUF6371"/>
    <property type="match status" value="1"/>
</dbReference>
<comment type="caution">
    <text evidence="3">The sequence shown here is derived from an EMBL/GenBank/DDBJ whole genome shotgun (WGS) entry which is preliminary data.</text>
</comment>
<dbReference type="eggNOG" id="COG0358">
    <property type="taxonomic scope" value="Bacteria"/>
</dbReference>
<accession>A0A0A2G5A0</accession>
<dbReference type="EMBL" id="JQZW01000006">
    <property type="protein sequence ID" value="KGN98443.1"/>
    <property type="molecule type" value="Genomic_DNA"/>
</dbReference>
<feature type="domain" description="DUF6371" evidence="1">
    <location>
        <begin position="109"/>
        <end position="259"/>
    </location>
</feature>
<proteinExistence type="predicted"/>
<reference evidence="3 4" key="1">
    <citation type="submission" date="2014-08" db="EMBL/GenBank/DDBJ databases">
        <title>Porphyromonas gingivicanis strain:COT-022_OH1391 Genome sequencing.</title>
        <authorList>
            <person name="Wallis C."/>
            <person name="Deusch O."/>
            <person name="O'Flynn C."/>
            <person name="Davis I."/>
            <person name="Jospin G."/>
            <person name="Darling A.E."/>
            <person name="Coil D.A."/>
            <person name="Alexiev A."/>
            <person name="Horsfall A."/>
            <person name="Kirkwood N."/>
            <person name="Harris S."/>
            <person name="Eisen J.A."/>
        </authorList>
    </citation>
    <scope>NUCLEOTIDE SEQUENCE [LARGE SCALE GENOMIC DNA]</scope>
    <source>
        <strain evidence="4">COT-022 OH1391</strain>
    </source>
</reference>
<sequence length="353" mass="41155">MSNYRFKLEPYKGVRTRHTCPACERPRCFARYIDTEEKIEFPDNVGRCDHEQRCGYHFTPKDYFAEHPLAKEELYSSDSTDYKPTPIILPPSFIEKATMKQTLRGYKQNNLYCFLSEQLGEDEALQLVHRYHVGTSKHWEGATVFRQIDTIGRVRTGKIMLYNPETGKRVKQPFNHITWVHSLLKRPNYNLSQCFFGEHLLDADKHKPIALVESEKTALIASHYLPQYLWLATGGKHGCFKSSNLVPLFGRQVVLFPDLGATDYWQEKLKMMQSLGMEVQLFDYLEKHAPLQDQQAGYDIADYLLQIKTQTSVLKDLIQQNPNLQLLIDKLGLRVVKEQRLAQPLPQKRRLHR</sequence>
<dbReference type="STRING" id="266762.HQ36_02200"/>
<dbReference type="AlphaFoldDB" id="A0A0A2G5A0"/>
<evidence type="ECO:0000259" key="2">
    <source>
        <dbReference type="Pfam" id="PF21957"/>
    </source>
</evidence>
<feature type="domain" description="Zinc beta-ribbon finger putative" evidence="2">
    <location>
        <begin position="4"/>
        <end position="68"/>
    </location>
</feature>
<dbReference type="OrthoDB" id="1068350at2"/>
<dbReference type="RefSeq" id="WP_036883139.1">
    <property type="nucleotide sequence ID" value="NZ_JQZW01000006.1"/>
</dbReference>
<dbReference type="InterPro" id="IPR047731">
    <property type="entry name" value="Zinc_ribbon_put"/>
</dbReference>
<dbReference type="InterPro" id="IPR045951">
    <property type="entry name" value="DUF6371"/>
</dbReference>
<protein>
    <recommendedName>
        <fullName evidence="5">Toprim domain-containing protein</fullName>
    </recommendedName>
</protein>
<keyword evidence="4" id="KW-1185">Reference proteome</keyword>
<organism evidence="3 4">
    <name type="scientific">Porphyromonas gingivicanis</name>
    <dbReference type="NCBI Taxonomy" id="266762"/>
    <lineage>
        <taxon>Bacteria</taxon>
        <taxon>Pseudomonadati</taxon>
        <taxon>Bacteroidota</taxon>
        <taxon>Bacteroidia</taxon>
        <taxon>Bacteroidales</taxon>
        <taxon>Porphyromonadaceae</taxon>
        <taxon>Porphyromonas</taxon>
    </lineage>
</organism>
<evidence type="ECO:0000259" key="1">
    <source>
        <dbReference type="Pfam" id="PF19898"/>
    </source>
</evidence>
<evidence type="ECO:0008006" key="5">
    <source>
        <dbReference type="Google" id="ProtNLM"/>
    </source>
</evidence>
<dbReference type="Pfam" id="PF21957">
    <property type="entry name" value="Zn_ribbon_16"/>
    <property type="match status" value="1"/>
</dbReference>